<evidence type="ECO:0000259" key="4">
    <source>
        <dbReference type="PROSITE" id="PS51462"/>
    </source>
</evidence>
<evidence type="ECO:0000313" key="6">
    <source>
        <dbReference type="Proteomes" id="UP000251002"/>
    </source>
</evidence>
<dbReference type="PROSITE" id="PS51462">
    <property type="entry name" value="NUDIX"/>
    <property type="match status" value="1"/>
</dbReference>
<dbReference type="InterPro" id="IPR000086">
    <property type="entry name" value="NUDIX_hydrolase_dom"/>
</dbReference>
<keyword evidence="2 3" id="KW-0378">Hydrolase</keyword>
<dbReference type="Pfam" id="PF00293">
    <property type="entry name" value="NUDIX"/>
    <property type="match status" value="1"/>
</dbReference>
<reference evidence="5 6" key="1">
    <citation type="submission" date="2018-06" db="EMBL/GenBank/DDBJ databases">
        <title>The draft genome sequences of strains SCU63 and S1.</title>
        <authorList>
            <person name="Gan L."/>
        </authorList>
    </citation>
    <scope>NUCLEOTIDE SEQUENCE [LARGE SCALE GENOMIC DNA]</scope>
    <source>
        <strain evidence="5 6">SCU63</strain>
    </source>
</reference>
<dbReference type="Proteomes" id="UP000251002">
    <property type="component" value="Unassembled WGS sequence"/>
</dbReference>
<protein>
    <submittedName>
        <fullName evidence="5">DNA mismatch repair protein MutT</fullName>
    </submittedName>
</protein>
<dbReference type="AlphaFoldDB" id="A0A365KK00"/>
<dbReference type="PROSITE" id="PS00893">
    <property type="entry name" value="NUDIX_BOX"/>
    <property type="match status" value="1"/>
</dbReference>
<dbReference type="PRINTS" id="PR00502">
    <property type="entry name" value="NUDIXFAMILY"/>
</dbReference>
<dbReference type="Gene3D" id="3.90.79.10">
    <property type="entry name" value="Nucleoside Triphosphate Pyrophosphohydrolase"/>
    <property type="match status" value="1"/>
</dbReference>
<dbReference type="PANTHER" id="PTHR43046:SF2">
    <property type="entry name" value="8-OXO-DGTP DIPHOSPHATASE-RELATED"/>
    <property type="match status" value="1"/>
</dbReference>
<evidence type="ECO:0000256" key="2">
    <source>
        <dbReference type="ARBA" id="ARBA00022801"/>
    </source>
</evidence>
<dbReference type="EMBL" id="QLZR01000010">
    <property type="protein sequence ID" value="RAZ73470.1"/>
    <property type="molecule type" value="Genomic_DNA"/>
</dbReference>
<comment type="similarity">
    <text evidence="3">Belongs to the Nudix hydrolase family.</text>
</comment>
<evidence type="ECO:0000313" key="5">
    <source>
        <dbReference type="EMBL" id="RAZ73470.1"/>
    </source>
</evidence>
<organism evidence="5 6">
    <name type="scientific">Planococcus halotolerans</name>
    <dbReference type="NCBI Taxonomy" id="2233542"/>
    <lineage>
        <taxon>Bacteria</taxon>
        <taxon>Bacillati</taxon>
        <taxon>Bacillota</taxon>
        <taxon>Bacilli</taxon>
        <taxon>Bacillales</taxon>
        <taxon>Caryophanaceae</taxon>
        <taxon>Planococcus</taxon>
    </lineage>
</organism>
<accession>A0A365KK00</accession>
<dbReference type="CDD" id="cd04677">
    <property type="entry name" value="NUDIX_Hydrolase"/>
    <property type="match status" value="1"/>
</dbReference>
<dbReference type="RefSeq" id="WP_112224867.1">
    <property type="nucleotide sequence ID" value="NZ_QLZR01000010.1"/>
</dbReference>
<dbReference type="PANTHER" id="PTHR43046">
    <property type="entry name" value="GDP-MANNOSE MANNOSYL HYDROLASE"/>
    <property type="match status" value="1"/>
</dbReference>
<evidence type="ECO:0000256" key="1">
    <source>
        <dbReference type="ARBA" id="ARBA00001946"/>
    </source>
</evidence>
<keyword evidence="6" id="KW-1185">Reference proteome</keyword>
<dbReference type="InterPro" id="IPR020476">
    <property type="entry name" value="Nudix_hydrolase"/>
</dbReference>
<dbReference type="InterPro" id="IPR015797">
    <property type="entry name" value="NUDIX_hydrolase-like_dom_sf"/>
</dbReference>
<evidence type="ECO:0000256" key="3">
    <source>
        <dbReference type="RuleBase" id="RU003476"/>
    </source>
</evidence>
<dbReference type="InterPro" id="IPR020084">
    <property type="entry name" value="NUDIX_hydrolase_CS"/>
</dbReference>
<gene>
    <name evidence="5" type="ORF">DP120_17210</name>
</gene>
<comment type="caution">
    <text evidence="5">The sequence shown here is derived from an EMBL/GenBank/DDBJ whole genome shotgun (WGS) entry which is preliminary data.</text>
</comment>
<dbReference type="SUPFAM" id="SSF55811">
    <property type="entry name" value="Nudix"/>
    <property type="match status" value="1"/>
</dbReference>
<dbReference type="GO" id="GO:0016787">
    <property type="term" value="F:hydrolase activity"/>
    <property type="evidence" value="ECO:0007669"/>
    <property type="project" value="UniProtKB-KW"/>
</dbReference>
<name>A0A365KK00_9BACL</name>
<proteinExistence type="inferred from homology"/>
<comment type="cofactor">
    <cofactor evidence="1">
        <name>Mg(2+)</name>
        <dbReference type="ChEBI" id="CHEBI:18420"/>
    </cofactor>
</comment>
<feature type="domain" description="Nudix hydrolase" evidence="4">
    <location>
        <begin position="15"/>
        <end position="148"/>
    </location>
</feature>
<sequence length="153" mass="17535">MGYIQDLREVVGKRPLILVGSVAIILNKNKEVLLQHRKFPKNSWGLPGGLMELGESTEEVARREVFEETGLKINKLNLINVYSGKQNHLKAENGDEFFVVTVAYYTEEFEGELIIDEAESINFEFFSFDEIPKEIVDNHKKVIEDFLTITTLN</sequence>